<comment type="caution">
    <text evidence="3">The sequence shown here is derived from an EMBL/GenBank/DDBJ whole genome shotgun (WGS) entry which is preliminary data.</text>
</comment>
<reference evidence="2 5" key="3">
    <citation type="submission" date="2020-08" db="EMBL/GenBank/DDBJ databases">
        <title>Genomic Encyclopedia of Type Strains, Phase IV (KMG-IV): sequencing the most valuable type-strain genomes for metagenomic binning, comparative biology and taxonomic classification.</title>
        <authorList>
            <person name="Goeker M."/>
        </authorList>
    </citation>
    <scope>NUCLEOTIDE SEQUENCE [LARGE SCALE GENOMIC DNA]</scope>
    <source>
        <strain evidence="2 5">DSM 100995</strain>
    </source>
</reference>
<dbReference type="EMBL" id="JACIEG010000004">
    <property type="protein sequence ID" value="MBB3969823.1"/>
    <property type="molecule type" value="Genomic_DNA"/>
</dbReference>
<protein>
    <submittedName>
        <fullName evidence="3">Uncharacterized protein</fullName>
    </submittedName>
</protein>
<evidence type="ECO:0000313" key="2">
    <source>
        <dbReference type="EMBL" id="MBB3969823.1"/>
    </source>
</evidence>
<organism evidence="3 4">
    <name type="scientific">Mucilaginibacter phyllosphaerae</name>
    <dbReference type="NCBI Taxonomy" id="1812349"/>
    <lineage>
        <taxon>Bacteria</taxon>
        <taxon>Pseudomonadati</taxon>
        <taxon>Bacteroidota</taxon>
        <taxon>Sphingobacteriia</taxon>
        <taxon>Sphingobacteriales</taxon>
        <taxon>Sphingobacteriaceae</taxon>
        <taxon>Mucilaginibacter</taxon>
    </lineage>
</organism>
<reference evidence="3" key="2">
    <citation type="submission" date="2019-03" db="EMBL/GenBank/DDBJ databases">
        <authorList>
            <person name="Yan Y.-Q."/>
            <person name="Du Z.-J."/>
        </authorList>
    </citation>
    <scope>NUCLEOTIDE SEQUENCE</scope>
    <source>
        <strain evidence="3">PP-F2FG21</strain>
    </source>
</reference>
<sequence length="314" mass="33007">MKMKTTYYSLMLLGLISFLASCTKDADKAASTTANTTAATTAGTILATAVASTGSVAIAAVSTTGTTDSLYLVGCLGKQSTIDTAAFSALPAAIGTYLAANYSGYTFVRAYNIKNTLSAVTNYVVAITYNGNYVGLNFNADGTFVNVLEQRIGDDLRQNRSYKQGGLFNYRNGLNKDTISLSAIPTAVSTFFTATYPTDTLLHAFVTLDTTYVLISKNNGLFGTSVTAAGSLVSRLQIAAYRGKTAAVTAAALPASATAYLTTTYPGYVFGKAFSTSNTAGTLQRYYVFITVNSTRYVVAFSATGIFVAAKTIR</sequence>
<proteinExistence type="predicted"/>
<keyword evidence="1" id="KW-0732">Signal</keyword>
<keyword evidence="5" id="KW-1185">Reference proteome</keyword>
<name>A0A4Y8A9U4_9SPHI</name>
<feature type="chain" id="PRO_5044616365" evidence="1">
    <location>
        <begin position="27"/>
        <end position="314"/>
    </location>
</feature>
<evidence type="ECO:0000256" key="1">
    <source>
        <dbReference type="SAM" id="SignalP"/>
    </source>
</evidence>
<accession>A0A4Y8A9U4</accession>
<evidence type="ECO:0000313" key="4">
    <source>
        <dbReference type="Proteomes" id="UP000297248"/>
    </source>
</evidence>
<dbReference type="AlphaFoldDB" id="A0A4Y8A9U4"/>
<feature type="signal peptide" evidence="1">
    <location>
        <begin position="1"/>
        <end position="26"/>
    </location>
</feature>
<dbReference type="SUPFAM" id="SSF160574">
    <property type="entry name" value="BT0923-like"/>
    <property type="match status" value="2"/>
</dbReference>
<dbReference type="Proteomes" id="UP000583101">
    <property type="component" value="Unassembled WGS sequence"/>
</dbReference>
<dbReference type="Proteomes" id="UP000297248">
    <property type="component" value="Unassembled WGS sequence"/>
</dbReference>
<evidence type="ECO:0000313" key="5">
    <source>
        <dbReference type="Proteomes" id="UP000583101"/>
    </source>
</evidence>
<dbReference type="RefSeq" id="WP_134337270.1">
    <property type="nucleotide sequence ID" value="NZ_BMCZ01000005.1"/>
</dbReference>
<dbReference type="EMBL" id="SNQG01000005">
    <property type="protein sequence ID" value="TEW65198.1"/>
    <property type="molecule type" value="Genomic_DNA"/>
</dbReference>
<reference evidence="3 4" key="1">
    <citation type="journal article" date="2016" name="Int. J. Syst. Evol. Microbiol.">
        <title>Proposal of Mucilaginibacter phyllosphaerae sp. nov. isolated from the phyllosphere of Galium album.</title>
        <authorList>
            <person name="Aydogan E.L."/>
            <person name="Busse H.J."/>
            <person name="Moser G."/>
            <person name="Muller C."/>
            <person name="Kampfer P."/>
            <person name="Glaeser S.P."/>
        </authorList>
    </citation>
    <scope>NUCLEOTIDE SEQUENCE [LARGE SCALE GENOMIC DNA]</scope>
    <source>
        <strain evidence="3 4">PP-F2FG21</strain>
    </source>
</reference>
<gene>
    <name evidence="3" type="ORF">E2R65_14900</name>
    <name evidence="2" type="ORF">GGR35_002436</name>
</gene>
<dbReference type="OrthoDB" id="787491at2"/>
<evidence type="ECO:0000313" key="3">
    <source>
        <dbReference type="EMBL" id="TEW65198.1"/>
    </source>
</evidence>
<dbReference type="PROSITE" id="PS51257">
    <property type="entry name" value="PROKAR_LIPOPROTEIN"/>
    <property type="match status" value="1"/>
</dbReference>